<evidence type="ECO:0000259" key="3">
    <source>
        <dbReference type="Pfam" id="PF06276"/>
    </source>
</evidence>
<organism evidence="4 5">
    <name type="scientific">Oleiphilus messinensis</name>
    <dbReference type="NCBI Taxonomy" id="141451"/>
    <lineage>
        <taxon>Bacteria</taxon>
        <taxon>Pseudomonadati</taxon>
        <taxon>Pseudomonadota</taxon>
        <taxon>Gammaproteobacteria</taxon>
        <taxon>Oceanospirillales</taxon>
        <taxon>Oleiphilaceae</taxon>
        <taxon>Oleiphilus</taxon>
    </lineage>
</organism>
<dbReference type="GO" id="GO:0016881">
    <property type="term" value="F:acid-amino acid ligase activity"/>
    <property type="evidence" value="ECO:0007669"/>
    <property type="project" value="UniProtKB-ARBA"/>
</dbReference>
<dbReference type="KEGG" id="ome:OLMES_0536"/>
<dbReference type="EMBL" id="CP021425">
    <property type="protein sequence ID" value="ARU54639.1"/>
    <property type="molecule type" value="Genomic_DNA"/>
</dbReference>
<protein>
    <submittedName>
        <fullName evidence="4">Putative Rhizobactin siderophore biosynthesis protein RhsF</fullName>
    </submittedName>
</protein>
<dbReference type="Gene3D" id="1.10.510.40">
    <property type="match status" value="1"/>
</dbReference>
<dbReference type="AlphaFoldDB" id="A0A1Y0I354"/>
<dbReference type="RefSeq" id="WP_198343198.1">
    <property type="nucleotide sequence ID" value="NZ_CP021425.1"/>
</dbReference>
<feature type="domain" description="Aerobactin siderophore biosynthesis IucA/IucC N-terminal" evidence="2">
    <location>
        <begin position="168"/>
        <end position="420"/>
    </location>
</feature>
<gene>
    <name evidence="4" type="ORF">OLMES_0536</name>
</gene>
<name>A0A1Y0I354_9GAMM</name>
<accession>A0A1Y0I354</accession>
<feature type="domain" description="Aerobactin siderophore biosynthesis IucA/IucC-like C-terminal" evidence="3">
    <location>
        <begin position="440"/>
        <end position="576"/>
    </location>
</feature>
<dbReference type="GO" id="GO:0019290">
    <property type="term" value="P:siderophore biosynthetic process"/>
    <property type="evidence" value="ECO:0007669"/>
    <property type="project" value="InterPro"/>
</dbReference>
<dbReference type="Gene3D" id="6.10.250.3370">
    <property type="match status" value="1"/>
</dbReference>
<dbReference type="InterPro" id="IPR022770">
    <property type="entry name" value="IucA/IucC-like_C"/>
</dbReference>
<dbReference type="PANTHER" id="PTHR34384:SF6">
    <property type="entry name" value="STAPHYLOFERRIN B SYNTHASE"/>
    <property type="match status" value="1"/>
</dbReference>
<proteinExistence type="predicted"/>
<reference evidence="4 5" key="1">
    <citation type="submission" date="2017-05" db="EMBL/GenBank/DDBJ databases">
        <title>Genomic insights into alkan degradation activity of Oleiphilus messinensis.</title>
        <authorList>
            <person name="Kozyavkin S.A."/>
            <person name="Slesarev A.I."/>
            <person name="Golyshin P.N."/>
            <person name="Korzhenkov A."/>
            <person name="Golyshina O.N."/>
            <person name="Toshchakov S.V."/>
        </authorList>
    </citation>
    <scope>NUCLEOTIDE SEQUENCE [LARGE SCALE GENOMIC DNA]</scope>
    <source>
        <strain evidence="4 5">ME102</strain>
    </source>
</reference>
<dbReference type="InterPro" id="IPR007310">
    <property type="entry name" value="Aerobactin_biosyn_IucA/IucC_N"/>
</dbReference>
<dbReference type="PANTHER" id="PTHR34384">
    <property type="entry name" value="L-2,3-DIAMINOPROPANOATE--CITRATE LIGASE"/>
    <property type="match status" value="1"/>
</dbReference>
<evidence type="ECO:0000313" key="4">
    <source>
        <dbReference type="EMBL" id="ARU54639.1"/>
    </source>
</evidence>
<sequence>MLHDSVLKEQTKGNADTTSAADLAMSYFMADSACVSNQEQRVIRQFVEALLFERIISFTSTSRMAGTVNDESYDAIFDQVFEFQIQKCEFRCLATIRAFDRVRIAEGSIKIKEEGVFRATTLVDLVDALDMDEDGKQRLFGELKQTVDFCLWNDKNLTHFKSPRRKLSFQDLESAIVEGHLYHPCFKTRTGFSYDDHHCFGPEAANRFQLRWFAVKHGDLSRHFPEHETLFWQHELGEEVFSDISTCLVNQGGSWEDYGLVPMHPWQYQAIQDSVLSSYLASGEFIDLGAAGDFYQSSQSLRTLINMSDLTKANIKLPMNVVCTSSHRNLQEHFVCSAPVISSWLQDIVARDPYLQQTRRLMLLSEYAGVLYEPGSQDGATAEALIQSEAVQGKVGCLFRESVLGKLAEGERALPFSALMLVESDGLPFIADWIEHYGVEAWTDQLLAVMLIPIWHMLVHHGIAFEAHSQNLILVHRNGWPEKIVLRDFHEDTEYVPDFLSDPENEPDLASVDPFFESIPDNDGFRMTSVEALRELFMDTVYVFNLADLAFLLERFYRLKAARFWAMVRQHLHEYEMLGVTSGDRIKRVAADRETIAVESLLRKKIENGGVLDYFEHDVRNALCPENEDAERTTDKR</sequence>
<keyword evidence="5" id="KW-1185">Reference proteome</keyword>
<comment type="pathway">
    <text evidence="1">Siderophore biosynthesis.</text>
</comment>
<dbReference type="Proteomes" id="UP000196027">
    <property type="component" value="Chromosome"/>
</dbReference>
<evidence type="ECO:0000259" key="2">
    <source>
        <dbReference type="Pfam" id="PF04183"/>
    </source>
</evidence>
<dbReference type="Pfam" id="PF04183">
    <property type="entry name" value="IucA_IucC"/>
    <property type="match status" value="1"/>
</dbReference>
<evidence type="ECO:0000313" key="5">
    <source>
        <dbReference type="Proteomes" id="UP000196027"/>
    </source>
</evidence>
<dbReference type="InterPro" id="IPR037455">
    <property type="entry name" value="LucA/IucC-like"/>
</dbReference>
<evidence type="ECO:0000256" key="1">
    <source>
        <dbReference type="ARBA" id="ARBA00004924"/>
    </source>
</evidence>
<dbReference type="Pfam" id="PF06276">
    <property type="entry name" value="FhuF"/>
    <property type="match status" value="1"/>
</dbReference>